<dbReference type="Proteomes" id="UP000435837">
    <property type="component" value="Unassembled WGS sequence"/>
</dbReference>
<keyword evidence="4" id="KW-0689">Ribosomal protein</keyword>
<dbReference type="GO" id="GO:0006412">
    <property type="term" value="P:translation"/>
    <property type="evidence" value="ECO:0007669"/>
    <property type="project" value="InterPro"/>
</dbReference>
<dbReference type="OrthoDB" id="3298842at2"/>
<dbReference type="GO" id="GO:0003735">
    <property type="term" value="F:structural constituent of ribosome"/>
    <property type="evidence" value="ECO:0007669"/>
    <property type="project" value="InterPro"/>
</dbReference>
<feature type="domain" description="Large ribosomal subunit protein bL12 C-terminal" evidence="2">
    <location>
        <begin position="67"/>
        <end position="94"/>
    </location>
</feature>
<dbReference type="AlphaFoldDB" id="A0A640SGQ5"/>
<dbReference type="InterPro" id="IPR013823">
    <property type="entry name" value="Ribosomal_bL12_C"/>
</dbReference>
<dbReference type="InterPro" id="IPR014719">
    <property type="entry name" value="Ribosomal_bL12_C/ClpS-like"/>
</dbReference>
<accession>A0A640SGQ5</accession>
<dbReference type="Gene3D" id="3.30.1390.10">
    <property type="match status" value="1"/>
</dbReference>
<name>A0A640SGQ5_9ACTN</name>
<gene>
    <name evidence="4" type="ORF">OG727_24295</name>
    <name evidence="3" type="ORF">Scani_64380</name>
</gene>
<dbReference type="EMBL" id="BLIN01000005">
    <property type="protein sequence ID" value="GFE10170.1"/>
    <property type="molecule type" value="Genomic_DNA"/>
</dbReference>
<evidence type="ECO:0000313" key="5">
    <source>
        <dbReference type="Proteomes" id="UP000435837"/>
    </source>
</evidence>
<dbReference type="Proteomes" id="UP001432292">
    <property type="component" value="Chromosome"/>
</dbReference>
<keyword evidence="4" id="KW-0687">Ribonucleoprotein</keyword>
<evidence type="ECO:0000313" key="6">
    <source>
        <dbReference type="Proteomes" id="UP001432292"/>
    </source>
</evidence>
<evidence type="ECO:0000256" key="1">
    <source>
        <dbReference type="SAM" id="Coils"/>
    </source>
</evidence>
<dbReference type="Pfam" id="PF00542">
    <property type="entry name" value="Ribosomal_L12"/>
    <property type="match status" value="1"/>
</dbReference>
<feature type="coiled-coil region" evidence="1">
    <location>
        <begin position="20"/>
        <end position="47"/>
    </location>
</feature>
<dbReference type="GeneID" id="96635919"/>
<dbReference type="RefSeq" id="WP_159481083.1">
    <property type="nucleotide sequence ID" value="NZ_BAAATH010000010.1"/>
</dbReference>
<keyword evidence="1" id="KW-0175">Coiled coil</keyword>
<evidence type="ECO:0000259" key="2">
    <source>
        <dbReference type="Pfam" id="PF00542"/>
    </source>
</evidence>
<dbReference type="EMBL" id="CP108473">
    <property type="protein sequence ID" value="WUS25148.1"/>
    <property type="molecule type" value="Genomic_DNA"/>
</dbReference>
<reference evidence="4" key="2">
    <citation type="submission" date="2022-10" db="EMBL/GenBank/DDBJ databases">
        <title>The complete genomes of actinobacterial strains from the NBC collection.</title>
        <authorList>
            <person name="Joergensen T.S."/>
            <person name="Alvarez Arevalo M."/>
            <person name="Sterndorff E.B."/>
            <person name="Faurdal D."/>
            <person name="Vuksanovic O."/>
            <person name="Mourched A.-S."/>
            <person name="Charusanti P."/>
            <person name="Shaw S."/>
            <person name="Blin K."/>
            <person name="Weber T."/>
        </authorList>
    </citation>
    <scope>NUCLEOTIDE SEQUENCE</scope>
    <source>
        <strain evidence="4">NBC_01256</strain>
    </source>
</reference>
<keyword evidence="6" id="KW-1185">Reference proteome</keyword>
<evidence type="ECO:0000313" key="4">
    <source>
        <dbReference type="EMBL" id="WUS25148.1"/>
    </source>
</evidence>
<reference evidence="3 5" key="1">
    <citation type="submission" date="2019-12" db="EMBL/GenBank/DDBJ databases">
        <title>Whole genome shotgun sequence of Streptomyces caniferus NBRC 15389.</title>
        <authorList>
            <person name="Ichikawa N."/>
            <person name="Kimura A."/>
            <person name="Kitahashi Y."/>
            <person name="Komaki H."/>
            <person name="Tamura T."/>
        </authorList>
    </citation>
    <scope>NUCLEOTIDE SEQUENCE [LARGE SCALE GENOMIC DNA]</scope>
    <source>
        <strain evidence="3 5">NBRC 15389</strain>
    </source>
</reference>
<organism evidence="3 5">
    <name type="scientific">Streptomyces caniferus</name>
    <dbReference type="NCBI Taxonomy" id="285557"/>
    <lineage>
        <taxon>Bacteria</taxon>
        <taxon>Bacillati</taxon>
        <taxon>Actinomycetota</taxon>
        <taxon>Actinomycetes</taxon>
        <taxon>Kitasatosporales</taxon>
        <taxon>Streptomycetaceae</taxon>
        <taxon>Streptomyces</taxon>
    </lineage>
</organism>
<protein>
    <submittedName>
        <fullName evidence="4">Ribosomal protein L7/L12</fullName>
    </submittedName>
</protein>
<dbReference type="GO" id="GO:0005840">
    <property type="term" value="C:ribosome"/>
    <property type="evidence" value="ECO:0007669"/>
    <property type="project" value="UniProtKB-KW"/>
</dbReference>
<evidence type="ECO:0000313" key="3">
    <source>
        <dbReference type="EMBL" id="GFE10170.1"/>
    </source>
</evidence>
<proteinExistence type="predicted"/>
<sequence length="97" mass="10493">MDSVLPVVITLLALAAVMLISATDRRARTLERRLQRLEGKVDLLLAHAGIAEPEGPGTAEIDSLLAQGKKIQAIKVHRETTGSGLAEAKEAVERRMR</sequence>